<organism evidence="1 2">
    <name type="scientific">Mycobacterium phage ThetaBob</name>
    <dbReference type="NCBI Taxonomy" id="2588513"/>
    <lineage>
        <taxon>Viruses</taxon>
        <taxon>Duplodnaviria</taxon>
        <taxon>Heunggongvirae</taxon>
        <taxon>Uroviricota</taxon>
        <taxon>Caudoviricetes</taxon>
        <taxon>Gracegardnervirinae</taxon>
        <taxon>Thetabobvirus</taxon>
        <taxon>Thetabobvirus thetabob</taxon>
        <taxon>Mycobacterium virus ThetaBob</taxon>
    </lineage>
</organism>
<dbReference type="KEGG" id="vg:55619296"/>
<dbReference type="RefSeq" id="YP_009848870.1">
    <property type="nucleotide sequence ID" value="NC_048788.1"/>
</dbReference>
<reference evidence="1 2" key="1">
    <citation type="submission" date="2019-05" db="EMBL/GenBank/DDBJ databases">
        <authorList>
            <person name="Plymale R.C."/>
            <person name="Garlena R.A."/>
            <person name="Russell D.A."/>
            <person name="Pope W.H."/>
            <person name="Jacobs-Sera D."/>
            <person name="Hatfull G.F."/>
        </authorList>
    </citation>
    <scope>NUCLEOTIDE SEQUENCE [LARGE SCALE GENOMIC DNA]</scope>
</reference>
<accession>A0A4Y6EML1</accession>
<evidence type="ECO:0000313" key="2">
    <source>
        <dbReference type="Proteomes" id="UP000317774"/>
    </source>
</evidence>
<dbReference type="EMBL" id="MK977709">
    <property type="protein sequence ID" value="QDF19938.1"/>
    <property type="molecule type" value="Genomic_DNA"/>
</dbReference>
<sequence>MMNEFVWKLEVEYPEGPNYAPPNWEPDDEYIDRFGTDQFWWPTVRRCYLSRSAAVNRANLLESYGARVRLFRSQPLTFEERNFQHTYPPLRSLPGGAE</sequence>
<dbReference type="GeneID" id="55619296"/>
<keyword evidence="2" id="KW-1185">Reference proteome</keyword>
<gene>
    <name evidence="1" type="primary">51</name>
    <name evidence="1" type="ORF">SEA_THETABOB_51</name>
</gene>
<dbReference type="Proteomes" id="UP000317774">
    <property type="component" value="Segment"/>
</dbReference>
<evidence type="ECO:0000313" key="1">
    <source>
        <dbReference type="EMBL" id="QDF19938.1"/>
    </source>
</evidence>
<proteinExistence type="predicted"/>
<protein>
    <submittedName>
        <fullName evidence="1">Uncharacterized protein</fullName>
    </submittedName>
</protein>
<name>A0A4Y6EML1_9CAUD</name>